<keyword evidence="5" id="KW-0514">Muscle protein</keyword>
<gene>
    <name evidence="8" type="ORF">LOTGIDRAFT_162953</name>
</gene>
<proteinExistence type="predicted"/>
<dbReference type="InterPro" id="IPR018247">
    <property type="entry name" value="EF_Hand_1_Ca_BS"/>
</dbReference>
<evidence type="ECO:0000256" key="1">
    <source>
        <dbReference type="ARBA" id="ARBA00022737"/>
    </source>
</evidence>
<dbReference type="Pfam" id="PF13499">
    <property type="entry name" value="EF-hand_7"/>
    <property type="match status" value="1"/>
</dbReference>
<dbReference type="InterPro" id="IPR050403">
    <property type="entry name" value="Myosin_RLC"/>
</dbReference>
<comment type="function">
    <text evidence="6">In molluscan muscle, calcium regulation is associated with myosin rather than with actin. Muscle myosin contains two types of light chains: the catalytic light chain, essential for ATPase activity, and the regulatory light chain, a calcium-binding protein responsible for Ca(2+) dependent binding and Ca(2+) dependent Mg-ATPase activity.</text>
</comment>
<dbReference type="InterPro" id="IPR011992">
    <property type="entry name" value="EF-hand-dom_pair"/>
</dbReference>
<dbReference type="STRING" id="225164.V4BSK6"/>
<evidence type="ECO:0000256" key="2">
    <source>
        <dbReference type="ARBA" id="ARBA00022837"/>
    </source>
</evidence>
<dbReference type="KEGG" id="lgi:LOTGIDRAFT_162953"/>
<sequence>MAENILSDLERAIYSAFFEAADKNKDGYLSLDELTSVIKRCGINLAQKEWAETFIEMDLNCDWKITLDEFITGMHSLRPGKRRVAKLNRELTGCDSGGAGFLSHKVIENIAREKSEITETEIENTFKHLNADDLNKINYKQFVNVLEKIITD</sequence>
<reference evidence="8 9" key="1">
    <citation type="journal article" date="2013" name="Nature">
        <title>Insights into bilaterian evolution from three spiralian genomes.</title>
        <authorList>
            <person name="Simakov O."/>
            <person name="Marletaz F."/>
            <person name="Cho S.J."/>
            <person name="Edsinger-Gonzales E."/>
            <person name="Havlak P."/>
            <person name="Hellsten U."/>
            <person name="Kuo D.H."/>
            <person name="Larsson T."/>
            <person name="Lv J."/>
            <person name="Arendt D."/>
            <person name="Savage R."/>
            <person name="Osoegawa K."/>
            <person name="de Jong P."/>
            <person name="Grimwood J."/>
            <person name="Chapman J.A."/>
            <person name="Shapiro H."/>
            <person name="Aerts A."/>
            <person name="Otillar R.P."/>
            <person name="Terry A.Y."/>
            <person name="Boore J.L."/>
            <person name="Grigoriev I.V."/>
            <person name="Lindberg D.R."/>
            <person name="Seaver E.C."/>
            <person name="Weisblat D.A."/>
            <person name="Putnam N.H."/>
            <person name="Rokhsar D.S."/>
        </authorList>
    </citation>
    <scope>NUCLEOTIDE SEQUENCE [LARGE SCALE GENOMIC DNA]</scope>
</reference>
<evidence type="ECO:0000313" key="9">
    <source>
        <dbReference type="Proteomes" id="UP000030746"/>
    </source>
</evidence>
<evidence type="ECO:0000256" key="5">
    <source>
        <dbReference type="ARBA" id="ARBA00023179"/>
    </source>
</evidence>
<dbReference type="EMBL" id="KB202163">
    <property type="protein sequence ID" value="ESO91949.1"/>
    <property type="molecule type" value="Genomic_DNA"/>
</dbReference>
<dbReference type="Gene3D" id="1.10.238.10">
    <property type="entry name" value="EF-hand"/>
    <property type="match status" value="1"/>
</dbReference>
<keyword evidence="9" id="KW-1185">Reference proteome</keyword>
<feature type="domain" description="EF-hand" evidence="7">
    <location>
        <begin position="117"/>
        <end position="152"/>
    </location>
</feature>
<keyword evidence="4" id="KW-0505">Motor protein</keyword>
<dbReference type="Proteomes" id="UP000030746">
    <property type="component" value="Unassembled WGS sequence"/>
</dbReference>
<keyword evidence="3" id="KW-0518">Myosin</keyword>
<feature type="domain" description="EF-hand" evidence="7">
    <location>
        <begin position="45"/>
        <end position="80"/>
    </location>
</feature>
<evidence type="ECO:0000256" key="4">
    <source>
        <dbReference type="ARBA" id="ARBA00023175"/>
    </source>
</evidence>
<dbReference type="SMART" id="SM00054">
    <property type="entry name" value="EFh"/>
    <property type="match status" value="3"/>
</dbReference>
<dbReference type="PROSITE" id="PS00018">
    <property type="entry name" value="EF_HAND_1"/>
    <property type="match status" value="1"/>
</dbReference>
<dbReference type="GO" id="GO:0005509">
    <property type="term" value="F:calcium ion binding"/>
    <property type="evidence" value="ECO:0007669"/>
    <property type="project" value="InterPro"/>
</dbReference>
<keyword evidence="2" id="KW-0106">Calcium</keyword>
<feature type="domain" description="EF-hand" evidence="7">
    <location>
        <begin position="9"/>
        <end position="44"/>
    </location>
</feature>
<evidence type="ECO:0000256" key="6">
    <source>
        <dbReference type="ARBA" id="ARBA00049593"/>
    </source>
</evidence>
<dbReference type="AlphaFoldDB" id="V4BSK6"/>
<dbReference type="GeneID" id="20239201"/>
<keyword evidence="1" id="KW-0677">Repeat</keyword>
<evidence type="ECO:0000256" key="3">
    <source>
        <dbReference type="ARBA" id="ARBA00023123"/>
    </source>
</evidence>
<protein>
    <recommendedName>
        <fullName evidence="7">EF-hand domain-containing protein</fullName>
    </recommendedName>
</protein>
<dbReference type="OrthoDB" id="26525at2759"/>
<evidence type="ECO:0000259" key="7">
    <source>
        <dbReference type="PROSITE" id="PS50222"/>
    </source>
</evidence>
<dbReference type="RefSeq" id="XP_009057262.1">
    <property type="nucleotide sequence ID" value="XM_009059014.1"/>
</dbReference>
<dbReference type="CDD" id="cd00051">
    <property type="entry name" value="EFh"/>
    <property type="match status" value="1"/>
</dbReference>
<name>V4BSK6_LOTGI</name>
<dbReference type="OMA" id="YLNMEEV"/>
<dbReference type="PROSITE" id="PS50222">
    <property type="entry name" value="EF_HAND_2"/>
    <property type="match status" value="3"/>
</dbReference>
<dbReference type="SUPFAM" id="SSF47473">
    <property type="entry name" value="EF-hand"/>
    <property type="match status" value="1"/>
</dbReference>
<dbReference type="HOGENOM" id="CLU_1724382_0_0_1"/>
<organism evidence="8 9">
    <name type="scientific">Lottia gigantea</name>
    <name type="common">Giant owl limpet</name>
    <dbReference type="NCBI Taxonomy" id="225164"/>
    <lineage>
        <taxon>Eukaryota</taxon>
        <taxon>Metazoa</taxon>
        <taxon>Spiralia</taxon>
        <taxon>Lophotrochozoa</taxon>
        <taxon>Mollusca</taxon>
        <taxon>Gastropoda</taxon>
        <taxon>Patellogastropoda</taxon>
        <taxon>Lottioidea</taxon>
        <taxon>Lottiidae</taxon>
        <taxon>Lottia</taxon>
    </lineage>
</organism>
<dbReference type="CTD" id="20239201"/>
<evidence type="ECO:0000313" key="8">
    <source>
        <dbReference type="EMBL" id="ESO91949.1"/>
    </source>
</evidence>
<dbReference type="GO" id="GO:0016459">
    <property type="term" value="C:myosin complex"/>
    <property type="evidence" value="ECO:0007669"/>
    <property type="project" value="UniProtKB-KW"/>
</dbReference>
<dbReference type="InterPro" id="IPR002048">
    <property type="entry name" value="EF_hand_dom"/>
</dbReference>
<accession>V4BSK6</accession>
<dbReference type="PANTHER" id="PTHR23049">
    <property type="entry name" value="MYOSIN REGULATORY LIGHT CHAIN 2"/>
    <property type="match status" value="1"/>
</dbReference>